<keyword evidence="6" id="KW-0067">ATP-binding</keyword>
<keyword evidence="5 11" id="KW-0418">Kinase</keyword>
<keyword evidence="9" id="KW-0812">Transmembrane</keyword>
<sequence length="169" mass="19161">MDKKLIEITEFELKTMSQFSHPGVLRYHQIIRSNDFIFIVMDRYSSDLDKFITDHKKDSEPIPRELMLSILRQLVNALAYLHNFRKVDVNGNTLPAVVHRDLKPANVLISRDGERVVIADFGLCKDAAQSGKTFAGTPVYMAPRLLYIVKLALPLMSGLLVLLCMSSLL</sequence>
<dbReference type="PROSITE" id="PS50011">
    <property type="entry name" value="PROTEIN_KINASE_DOM"/>
    <property type="match status" value="1"/>
</dbReference>
<evidence type="ECO:0000313" key="11">
    <source>
        <dbReference type="EMBL" id="EET02478.1"/>
    </source>
</evidence>
<evidence type="ECO:0000256" key="3">
    <source>
        <dbReference type="ARBA" id="ARBA00022679"/>
    </source>
</evidence>
<evidence type="ECO:0000256" key="7">
    <source>
        <dbReference type="ARBA" id="ARBA00047899"/>
    </source>
</evidence>
<comment type="catalytic activity">
    <reaction evidence="7">
        <text>L-threonyl-[protein] + ATP = O-phospho-L-threonyl-[protein] + ADP + H(+)</text>
        <dbReference type="Rhea" id="RHEA:46608"/>
        <dbReference type="Rhea" id="RHEA-COMP:11060"/>
        <dbReference type="Rhea" id="RHEA-COMP:11605"/>
        <dbReference type="ChEBI" id="CHEBI:15378"/>
        <dbReference type="ChEBI" id="CHEBI:30013"/>
        <dbReference type="ChEBI" id="CHEBI:30616"/>
        <dbReference type="ChEBI" id="CHEBI:61977"/>
        <dbReference type="ChEBI" id="CHEBI:456216"/>
        <dbReference type="EC" id="2.7.11.1"/>
    </reaction>
</comment>
<evidence type="ECO:0000256" key="8">
    <source>
        <dbReference type="ARBA" id="ARBA00048679"/>
    </source>
</evidence>
<evidence type="ECO:0000256" key="2">
    <source>
        <dbReference type="ARBA" id="ARBA00022527"/>
    </source>
</evidence>
<dbReference type="InterPro" id="IPR050660">
    <property type="entry name" value="NEK_Ser/Thr_kinase"/>
</dbReference>
<dbReference type="PROSITE" id="PS00108">
    <property type="entry name" value="PROTEIN_KINASE_ST"/>
    <property type="match status" value="1"/>
</dbReference>
<accession>C6LNC9</accession>
<dbReference type="EC" id="2.7.11.1" evidence="1"/>
<gene>
    <name evidence="11" type="ORF">GL50581_232</name>
</gene>
<dbReference type="EMBL" id="ACGJ01000377">
    <property type="protein sequence ID" value="EET02478.1"/>
    <property type="molecule type" value="Genomic_DNA"/>
</dbReference>
<feature type="domain" description="Protein kinase" evidence="10">
    <location>
        <begin position="1"/>
        <end position="169"/>
    </location>
</feature>
<dbReference type="PANTHER" id="PTHR43671:SF98">
    <property type="entry name" value="SERINE_THREONINE-PROTEIN KINASE NEK11"/>
    <property type="match status" value="1"/>
</dbReference>
<dbReference type="GO" id="GO:0004674">
    <property type="term" value="F:protein serine/threonine kinase activity"/>
    <property type="evidence" value="ECO:0007669"/>
    <property type="project" value="UniProtKB-KW"/>
</dbReference>
<keyword evidence="2" id="KW-0723">Serine/threonine-protein kinase</keyword>
<comment type="caution">
    <text evidence="11">The sequence shown here is derived from an EMBL/GenBank/DDBJ whole genome shotgun (WGS) entry which is preliminary data.</text>
</comment>
<dbReference type="Gene3D" id="1.10.510.10">
    <property type="entry name" value="Transferase(Phosphotransferase) domain 1"/>
    <property type="match status" value="1"/>
</dbReference>
<name>C6LNC9_GIAIB</name>
<evidence type="ECO:0000256" key="4">
    <source>
        <dbReference type="ARBA" id="ARBA00022741"/>
    </source>
</evidence>
<organism evidence="11 12">
    <name type="scientific">Giardia intestinalis (strain ATCC 50581 / GS clone H7)</name>
    <name type="common">Giardia lamblia</name>
    <dbReference type="NCBI Taxonomy" id="598745"/>
    <lineage>
        <taxon>Eukaryota</taxon>
        <taxon>Metamonada</taxon>
        <taxon>Diplomonadida</taxon>
        <taxon>Hexamitidae</taxon>
        <taxon>Giardiinae</taxon>
        <taxon>Giardia</taxon>
    </lineage>
</organism>
<evidence type="ECO:0000256" key="6">
    <source>
        <dbReference type="ARBA" id="ARBA00022840"/>
    </source>
</evidence>
<evidence type="ECO:0000313" key="12">
    <source>
        <dbReference type="Proteomes" id="UP000002488"/>
    </source>
</evidence>
<dbReference type="GO" id="GO:0005524">
    <property type="term" value="F:ATP binding"/>
    <property type="evidence" value="ECO:0007669"/>
    <property type="project" value="UniProtKB-KW"/>
</dbReference>
<keyword evidence="4" id="KW-0547">Nucleotide-binding</keyword>
<dbReference type="AlphaFoldDB" id="C6LNC9"/>
<dbReference type="VEuPathDB" id="GiardiaDB:GL50581_232"/>
<feature type="transmembrane region" description="Helical" evidence="9">
    <location>
        <begin position="145"/>
        <end position="168"/>
    </location>
</feature>
<protein>
    <recommendedName>
        <fullName evidence="1">non-specific serine/threonine protein kinase</fullName>
        <ecNumber evidence="1">2.7.11.1</ecNumber>
    </recommendedName>
</protein>
<dbReference type="Proteomes" id="UP000002488">
    <property type="component" value="Unassembled WGS sequence"/>
</dbReference>
<keyword evidence="3" id="KW-0808">Transferase</keyword>
<reference evidence="11 12" key="1">
    <citation type="journal article" date="2009" name="PLoS Pathog.">
        <title>Draft genome sequencing of giardia intestinalis assemblage B isolate GS: is human giardiasis caused by two different species?</title>
        <authorList>
            <person name="Franzen O."/>
            <person name="Jerlstrom-Hultqvist J."/>
            <person name="Castro E."/>
            <person name="Sherwood E."/>
            <person name="Ankarklev J."/>
            <person name="Reiner D.S."/>
            <person name="Palm D."/>
            <person name="Andersson J.O."/>
            <person name="Andersson B."/>
            <person name="Svard S.G."/>
        </authorList>
    </citation>
    <scope>NUCLEOTIDE SEQUENCE [LARGE SCALE GENOMIC DNA]</scope>
    <source>
        <strain evidence="12">ATCC 50581 / GS clone H7</strain>
    </source>
</reference>
<dbReference type="InterPro" id="IPR008271">
    <property type="entry name" value="Ser/Thr_kinase_AS"/>
</dbReference>
<keyword evidence="9" id="KW-0472">Membrane</keyword>
<comment type="catalytic activity">
    <reaction evidence="8">
        <text>L-seryl-[protein] + ATP = O-phospho-L-seryl-[protein] + ADP + H(+)</text>
        <dbReference type="Rhea" id="RHEA:17989"/>
        <dbReference type="Rhea" id="RHEA-COMP:9863"/>
        <dbReference type="Rhea" id="RHEA-COMP:11604"/>
        <dbReference type="ChEBI" id="CHEBI:15378"/>
        <dbReference type="ChEBI" id="CHEBI:29999"/>
        <dbReference type="ChEBI" id="CHEBI:30616"/>
        <dbReference type="ChEBI" id="CHEBI:83421"/>
        <dbReference type="ChEBI" id="CHEBI:456216"/>
        <dbReference type="EC" id="2.7.11.1"/>
    </reaction>
</comment>
<evidence type="ECO:0000256" key="1">
    <source>
        <dbReference type="ARBA" id="ARBA00012513"/>
    </source>
</evidence>
<dbReference type="SUPFAM" id="SSF56112">
    <property type="entry name" value="Protein kinase-like (PK-like)"/>
    <property type="match status" value="1"/>
</dbReference>
<dbReference type="PANTHER" id="PTHR43671">
    <property type="entry name" value="SERINE/THREONINE-PROTEIN KINASE NEK"/>
    <property type="match status" value="1"/>
</dbReference>
<dbReference type="SMART" id="SM00220">
    <property type="entry name" value="S_TKc"/>
    <property type="match status" value="1"/>
</dbReference>
<dbReference type="InterPro" id="IPR011009">
    <property type="entry name" value="Kinase-like_dom_sf"/>
</dbReference>
<evidence type="ECO:0000256" key="9">
    <source>
        <dbReference type="SAM" id="Phobius"/>
    </source>
</evidence>
<proteinExistence type="predicted"/>
<dbReference type="Pfam" id="PF00069">
    <property type="entry name" value="Pkinase"/>
    <property type="match status" value="1"/>
</dbReference>
<evidence type="ECO:0000256" key="5">
    <source>
        <dbReference type="ARBA" id="ARBA00022777"/>
    </source>
</evidence>
<dbReference type="InterPro" id="IPR000719">
    <property type="entry name" value="Prot_kinase_dom"/>
</dbReference>
<evidence type="ECO:0000259" key="10">
    <source>
        <dbReference type="PROSITE" id="PS50011"/>
    </source>
</evidence>
<keyword evidence="9" id="KW-1133">Transmembrane helix</keyword>
<dbReference type="OrthoDB" id="4062651at2759"/>